<name>A0A089PWK9_9ENTR</name>
<dbReference type="GO" id="GO:0005829">
    <property type="term" value="C:cytosol"/>
    <property type="evidence" value="ECO:0007669"/>
    <property type="project" value="TreeGrafter"/>
</dbReference>
<dbReference type="Gene3D" id="2.60.120.370">
    <property type="entry name" value="YhcH/YjgK/YiaL"/>
    <property type="match status" value="1"/>
</dbReference>
<dbReference type="NCBIfam" id="NF007571">
    <property type="entry name" value="PRK10202.1"/>
    <property type="match status" value="1"/>
</dbReference>
<dbReference type="PANTHER" id="PTHR34986">
    <property type="entry name" value="EVOLVED BETA-GALACTOSIDASE SUBUNIT BETA"/>
    <property type="match status" value="1"/>
</dbReference>
<accession>A0A089PWK9</accession>
<dbReference type="OrthoDB" id="8776070at2"/>
<sequence>MRVLDNLEEFKQVYHSGRKWQRCVEAINNIDNIRPGVAHSIGDSLSYRVSTESCTDALFAGSRRYFDVHYYLQGRQKIEFAPKEQLRTVACYRDETDREYLKGVGEIVTVNEGQMVICDTEEAYRFISDEWVKKVILRVTIEDGYFLNK</sequence>
<dbReference type="Pfam" id="PF04074">
    <property type="entry name" value="DUF386"/>
    <property type="match status" value="1"/>
</dbReference>
<dbReference type="InterPro" id="IPR037012">
    <property type="entry name" value="NanQ/TabA/YiaL_sf"/>
</dbReference>
<organism evidence="1 2">
    <name type="scientific">Cedecea neteri</name>
    <dbReference type="NCBI Taxonomy" id="158822"/>
    <lineage>
        <taxon>Bacteria</taxon>
        <taxon>Pseudomonadati</taxon>
        <taxon>Pseudomonadota</taxon>
        <taxon>Gammaproteobacteria</taxon>
        <taxon>Enterobacterales</taxon>
        <taxon>Enterobacteriaceae</taxon>
        <taxon>Cedecea</taxon>
    </lineage>
</organism>
<dbReference type="Proteomes" id="UP000029481">
    <property type="component" value="Chromosome"/>
</dbReference>
<dbReference type="SUPFAM" id="SSF51197">
    <property type="entry name" value="Clavaminate synthase-like"/>
    <property type="match status" value="1"/>
</dbReference>
<keyword evidence="2" id="KW-1185">Reference proteome</keyword>
<proteinExistence type="predicted"/>
<dbReference type="GO" id="GO:0044010">
    <property type="term" value="P:single-species biofilm formation"/>
    <property type="evidence" value="ECO:0007669"/>
    <property type="project" value="TreeGrafter"/>
</dbReference>
<protein>
    <submittedName>
        <fullName evidence="1">Beta-D-galactosidase</fullName>
    </submittedName>
</protein>
<dbReference type="InterPro" id="IPR004375">
    <property type="entry name" value="NanQ/TabA/YiaL"/>
</dbReference>
<dbReference type="PANTHER" id="PTHR34986:SF4">
    <property type="entry name" value="EVOLVED BETA-GALACTOSIDASE SUBUNIT BETA-RELATED"/>
    <property type="match status" value="1"/>
</dbReference>
<dbReference type="RefSeq" id="WP_038474937.1">
    <property type="nucleotide sequence ID" value="NZ_CP009451.1"/>
</dbReference>
<gene>
    <name evidence="1" type="primary">ebgC</name>
    <name evidence="1" type="ORF">JT31_07105</name>
</gene>
<dbReference type="KEGG" id="cnt:JT31_07105"/>
<evidence type="ECO:0000313" key="2">
    <source>
        <dbReference type="Proteomes" id="UP000029481"/>
    </source>
</evidence>
<evidence type="ECO:0000313" key="1">
    <source>
        <dbReference type="EMBL" id="AIR04383.1"/>
    </source>
</evidence>
<reference evidence="1 2" key="1">
    <citation type="submission" date="2014-09" db="EMBL/GenBank/DDBJ databases">
        <title>Cedecea neteri SSMD04 Genome Sequencing.</title>
        <authorList>
            <person name="Tan J.-Y."/>
        </authorList>
    </citation>
    <scope>NUCLEOTIDE SEQUENCE [LARGE SCALE GENOMIC DNA]</scope>
    <source>
        <strain evidence="1 2">SSMD04</strain>
    </source>
</reference>
<dbReference type="EMBL" id="CP009451">
    <property type="protein sequence ID" value="AIR04383.1"/>
    <property type="molecule type" value="Genomic_DNA"/>
</dbReference>
<dbReference type="AlphaFoldDB" id="A0A089PWK9"/>